<proteinExistence type="predicted"/>
<dbReference type="AlphaFoldDB" id="A0A4C1W377"/>
<dbReference type="Proteomes" id="UP000299102">
    <property type="component" value="Unassembled WGS sequence"/>
</dbReference>
<reference evidence="1 2" key="1">
    <citation type="journal article" date="2019" name="Commun. Biol.">
        <title>The bagworm genome reveals a unique fibroin gene that provides high tensile strength.</title>
        <authorList>
            <person name="Kono N."/>
            <person name="Nakamura H."/>
            <person name="Ohtoshi R."/>
            <person name="Tomita M."/>
            <person name="Numata K."/>
            <person name="Arakawa K."/>
        </authorList>
    </citation>
    <scope>NUCLEOTIDE SEQUENCE [LARGE SCALE GENOMIC DNA]</scope>
</reference>
<evidence type="ECO:0000313" key="2">
    <source>
        <dbReference type="Proteomes" id="UP000299102"/>
    </source>
</evidence>
<name>A0A4C1W377_EUMVA</name>
<sequence>MIIYSTDCRWAQDACFDTPRGVRRDSAGSCVADGWSRVITELSVTAGGGRRAGGGGRAPITRYRSPRVVQEVDALLLLNPLFPTICSVTKRIYRYLTIARPSAAERRDARAGRDHRYR</sequence>
<protein>
    <submittedName>
        <fullName evidence="1">Uncharacterized protein</fullName>
    </submittedName>
</protein>
<accession>A0A4C1W377</accession>
<dbReference type="EMBL" id="BGZK01000475">
    <property type="protein sequence ID" value="GBP45966.1"/>
    <property type="molecule type" value="Genomic_DNA"/>
</dbReference>
<organism evidence="1 2">
    <name type="scientific">Eumeta variegata</name>
    <name type="common">Bagworm moth</name>
    <name type="synonym">Eumeta japonica</name>
    <dbReference type="NCBI Taxonomy" id="151549"/>
    <lineage>
        <taxon>Eukaryota</taxon>
        <taxon>Metazoa</taxon>
        <taxon>Ecdysozoa</taxon>
        <taxon>Arthropoda</taxon>
        <taxon>Hexapoda</taxon>
        <taxon>Insecta</taxon>
        <taxon>Pterygota</taxon>
        <taxon>Neoptera</taxon>
        <taxon>Endopterygota</taxon>
        <taxon>Lepidoptera</taxon>
        <taxon>Glossata</taxon>
        <taxon>Ditrysia</taxon>
        <taxon>Tineoidea</taxon>
        <taxon>Psychidae</taxon>
        <taxon>Oiketicinae</taxon>
        <taxon>Eumeta</taxon>
    </lineage>
</organism>
<gene>
    <name evidence="1" type="ORF">EVAR_24159_1</name>
</gene>
<keyword evidence="2" id="KW-1185">Reference proteome</keyword>
<comment type="caution">
    <text evidence="1">The sequence shown here is derived from an EMBL/GenBank/DDBJ whole genome shotgun (WGS) entry which is preliminary data.</text>
</comment>
<evidence type="ECO:0000313" key="1">
    <source>
        <dbReference type="EMBL" id="GBP45966.1"/>
    </source>
</evidence>